<dbReference type="OrthoDB" id="115049at2157"/>
<proteinExistence type="predicted"/>
<dbReference type="InterPro" id="IPR002545">
    <property type="entry name" value="CheW-lke_dom"/>
</dbReference>
<dbReference type="GO" id="GO:0007165">
    <property type="term" value="P:signal transduction"/>
    <property type="evidence" value="ECO:0007669"/>
    <property type="project" value="InterPro"/>
</dbReference>
<keyword evidence="3" id="KW-1185">Reference proteome</keyword>
<dbReference type="Gene3D" id="2.30.30.40">
    <property type="entry name" value="SH3 Domains"/>
    <property type="match status" value="1"/>
</dbReference>
<dbReference type="GO" id="GO:0005829">
    <property type="term" value="C:cytosol"/>
    <property type="evidence" value="ECO:0007669"/>
    <property type="project" value="TreeGrafter"/>
</dbReference>
<name>A0A284VI17_9EURY</name>
<feature type="domain" description="CheW-like" evidence="1">
    <location>
        <begin position="15"/>
        <end position="156"/>
    </location>
</feature>
<evidence type="ECO:0000259" key="1">
    <source>
        <dbReference type="PROSITE" id="PS50851"/>
    </source>
</evidence>
<dbReference type="CDD" id="cd00732">
    <property type="entry name" value="CheW"/>
    <property type="match status" value="1"/>
</dbReference>
<protein>
    <submittedName>
        <fullName evidence="2">Chemotaxis protein CheW</fullName>
    </submittedName>
</protein>
<dbReference type="PANTHER" id="PTHR22617:SF23">
    <property type="entry name" value="CHEMOTAXIS PROTEIN CHEW"/>
    <property type="match status" value="1"/>
</dbReference>
<dbReference type="PANTHER" id="PTHR22617">
    <property type="entry name" value="CHEMOTAXIS SENSOR HISTIDINE KINASE-RELATED"/>
    <property type="match status" value="1"/>
</dbReference>
<dbReference type="EMBL" id="FZMP01000001">
    <property type="protein sequence ID" value="SNQ58902.1"/>
    <property type="molecule type" value="Genomic_DNA"/>
</dbReference>
<organism evidence="2 3">
    <name type="scientific">Candidatus Methanoperedens nitratireducens</name>
    <dbReference type="NCBI Taxonomy" id="1392998"/>
    <lineage>
        <taxon>Archaea</taxon>
        <taxon>Methanobacteriati</taxon>
        <taxon>Methanobacteriota</taxon>
        <taxon>Stenosarchaea group</taxon>
        <taxon>Methanomicrobia</taxon>
        <taxon>Methanosarcinales</taxon>
        <taxon>ANME-2 cluster</taxon>
        <taxon>Candidatus Methanoperedentaceae</taxon>
        <taxon>Candidatus Methanoperedens</taxon>
    </lineage>
</organism>
<dbReference type="GO" id="GO:0006935">
    <property type="term" value="P:chemotaxis"/>
    <property type="evidence" value="ECO:0007669"/>
    <property type="project" value="InterPro"/>
</dbReference>
<dbReference type="SMART" id="SM00260">
    <property type="entry name" value="CheW"/>
    <property type="match status" value="1"/>
</dbReference>
<gene>
    <name evidence="2" type="primary">cheW</name>
    <name evidence="2" type="ORF">MNV_10030</name>
</gene>
<sequence>MAEITPGVKAISDGELQLVVFKIGVEEFGVEIMKVQEIIRMTNITRIPQAPDYIRGIINLRGKIIVVINLNVVLGMETKEQDENTRIIVANIDDTVMGFVVDSVSEVIRLPQKSVEPAPAVIADKIGTEYVMGVGNLDNRLLILLNLNKILGAKELHSVRSISTDAAEEAATT</sequence>
<dbReference type="AlphaFoldDB" id="A0A284VI17"/>
<dbReference type="SUPFAM" id="SSF50341">
    <property type="entry name" value="CheW-like"/>
    <property type="match status" value="1"/>
</dbReference>
<evidence type="ECO:0000313" key="2">
    <source>
        <dbReference type="EMBL" id="SNQ58902.1"/>
    </source>
</evidence>
<reference evidence="3" key="1">
    <citation type="submission" date="2017-06" db="EMBL/GenBank/DDBJ databases">
        <authorList>
            <person name="Cremers G."/>
        </authorList>
    </citation>
    <scope>NUCLEOTIDE SEQUENCE [LARGE SCALE GENOMIC DNA]</scope>
</reference>
<evidence type="ECO:0000313" key="3">
    <source>
        <dbReference type="Proteomes" id="UP000218615"/>
    </source>
</evidence>
<dbReference type="InterPro" id="IPR036061">
    <property type="entry name" value="CheW-like_dom_sf"/>
</dbReference>
<dbReference type="Pfam" id="PF01584">
    <property type="entry name" value="CheW"/>
    <property type="match status" value="1"/>
</dbReference>
<dbReference type="PROSITE" id="PS50851">
    <property type="entry name" value="CHEW"/>
    <property type="match status" value="1"/>
</dbReference>
<dbReference type="Gene3D" id="2.40.50.180">
    <property type="entry name" value="CheA-289, Domain 4"/>
    <property type="match status" value="1"/>
</dbReference>
<dbReference type="Proteomes" id="UP000218615">
    <property type="component" value="Unassembled WGS sequence"/>
</dbReference>
<accession>A0A284VI17</accession>
<dbReference type="RefSeq" id="WP_096203324.1">
    <property type="nucleotide sequence ID" value="NZ_FZMP01000001.1"/>
</dbReference>
<dbReference type="InterPro" id="IPR039315">
    <property type="entry name" value="CheW"/>
</dbReference>